<dbReference type="RefSeq" id="WP_036882106.1">
    <property type="nucleotide sequence ID" value="NZ_JRNR01000003.1"/>
</dbReference>
<sequence>MKQEDIKIINYFVASLSEKEAREQLSLAYQQMELCLEVLNGKKGVKPAVMKDNGLSSDLELFYHCKKVAEFLNILP</sequence>
<dbReference type="EMBL" id="JRNR01000003">
    <property type="protein sequence ID" value="KGF50455.1"/>
    <property type="molecule type" value="Genomic_DNA"/>
</dbReference>
<organism evidence="1 2">
    <name type="scientific">Prevotella disiens DNF00882</name>
    <dbReference type="NCBI Taxonomy" id="1401075"/>
    <lineage>
        <taxon>Bacteria</taxon>
        <taxon>Pseudomonadati</taxon>
        <taxon>Bacteroidota</taxon>
        <taxon>Bacteroidia</taxon>
        <taxon>Bacteroidales</taxon>
        <taxon>Prevotellaceae</taxon>
        <taxon>Prevotella</taxon>
    </lineage>
</organism>
<reference evidence="1 2" key="1">
    <citation type="submission" date="2014-07" db="EMBL/GenBank/DDBJ databases">
        <authorList>
            <person name="McCorrison J."/>
            <person name="Sanka R."/>
            <person name="Torralba M."/>
            <person name="Gillis M."/>
            <person name="Haft D.H."/>
            <person name="Methe B."/>
            <person name="Sutton G."/>
            <person name="Nelson K.E."/>
        </authorList>
    </citation>
    <scope>NUCLEOTIDE SEQUENCE [LARGE SCALE GENOMIC DNA]</scope>
    <source>
        <strain evidence="1 2">DNF00882</strain>
    </source>
</reference>
<dbReference type="Proteomes" id="UP000029538">
    <property type="component" value="Unassembled WGS sequence"/>
</dbReference>
<name>A0A096AUK4_9BACT</name>
<dbReference type="AlphaFoldDB" id="A0A096AUK4"/>
<evidence type="ECO:0000313" key="2">
    <source>
        <dbReference type="Proteomes" id="UP000029538"/>
    </source>
</evidence>
<comment type="caution">
    <text evidence="1">The sequence shown here is derived from an EMBL/GenBank/DDBJ whole genome shotgun (WGS) entry which is preliminary data.</text>
</comment>
<protein>
    <submittedName>
        <fullName evidence="1">Uncharacterized protein</fullName>
    </submittedName>
</protein>
<evidence type="ECO:0000313" key="1">
    <source>
        <dbReference type="EMBL" id="KGF50455.1"/>
    </source>
</evidence>
<accession>A0A096AUK4</accession>
<gene>
    <name evidence="1" type="ORF">HMPREF0654_01105</name>
</gene>
<proteinExistence type="predicted"/>